<dbReference type="Pfam" id="PF24393">
    <property type="entry name" value="Pepco"/>
    <property type="match status" value="1"/>
</dbReference>
<name>A0A1C3WSB3_9HYPH</name>
<dbReference type="InterPro" id="IPR056947">
    <property type="entry name" value="Pepco_dom"/>
</dbReference>
<reference evidence="2 3" key="1">
    <citation type="submission" date="2016-08" db="EMBL/GenBank/DDBJ databases">
        <authorList>
            <person name="Seilhamer J.J."/>
        </authorList>
    </citation>
    <scope>NUCLEOTIDE SEQUENCE [LARGE SCALE GENOMIC DNA]</scope>
    <source>
        <strain evidence="2 3">P1-7</strain>
    </source>
</reference>
<dbReference type="Proteomes" id="UP000199205">
    <property type="component" value="Unassembled WGS sequence"/>
</dbReference>
<gene>
    <name evidence="2" type="ORF">GA0061101_11673</name>
</gene>
<accession>A0A1C3WSB3</accession>
<evidence type="ECO:0000313" key="3">
    <source>
        <dbReference type="Proteomes" id="UP000199205"/>
    </source>
</evidence>
<feature type="domain" description="Pepco" evidence="1">
    <location>
        <begin position="40"/>
        <end position="118"/>
    </location>
</feature>
<proteinExistence type="predicted"/>
<dbReference type="EMBL" id="FMAF01000016">
    <property type="protein sequence ID" value="SCB42937.1"/>
    <property type="molecule type" value="Genomic_DNA"/>
</dbReference>
<organism evidence="2 3">
    <name type="scientific">Rhizobium lusitanum</name>
    <dbReference type="NCBI Taxonomy" id="293958"/>
    <lineage>
        <taxon>Bacteria</taxon>
        <taxon>Pseudomonadati</taxon>
        <taxon>Pseudomonadota</taxon>
        <taxon>Alphaproteobacteria</taxon>
        <taxon>Hyphomicrobiales</taxon>
        <taxon>Rhizobiaceae</taxon>
        <taxon>Rhizobium/Agrobacterium group</taxon>
        <taxon>Rhizobium</taxon>
    </lineage>
</organism>
<dbReference type="RefSeq" id="WP_208865030.1">
    <property type="nucleotide sequence ID" value="NZ_FMAF01000016.1"/>
</dbReference>
<sequence>MNREITFITNAAPTPGFATGPIVSDRGARGGDDVGGGFGSVLGSPFKAVRLGADALKEQMTNLLEVVQHVFDQSPSRLGLMLDEVELSVEISSEGEVRVFGSGGKLGGNGGIKLVFKRGELPVATQHPIGDAGIAKSNPQS</sequence>
<evidence type="ECO:0000259" key="1">
    <source>
        <dbReference type="Pfam" id="PF24393"/>
    </source>
</evidence>
<dbReference type="AlphaFoldDB" id="A0A1C3WSB3"/>
<evidence type="ECO:0000313" key="2">
    <source>
        <dbReference type="EMBL" id="SCB42937.1"/>
    </source>
</evidence>
<protein>
    <recommendedName>
        <fullName evidence="1">Pepco domain-containing protein</fullName>
    </recommendedName>
</protein>